<comment type="similarity">
    <text evidence="1">Belongs to the HyuE racemase family.</text>
</comment>
<evidence type="ECO:0000313" key="2">
    <source>
        <dbReference type="EMBL" id="CUX64058.1"/>
    </source>
</evidence>
<evidence type="ECO:0000313" key="3">
    <source>
        <dbReference type="Proteomes" id="UP000191897"/>
    </source>
</evidence>
<dbReference type="AlphaFoldDB" id="A0A1S7S7L2"/>
<dbReference type="GO" id="GO:0047661">
    <property type="term" value="F:amino-acid racemase activity"/>
    <property type="evidence" value="ECO:0007669"/>
    <property type="project" value="InterPro"/>
</dbReference>
<reference evidence="2 3" key="1">
    <citation type="submission" date="2016-01" db="EMBL/GenBank/DDBJ databases">
        <authorList>
            <person name="Oliw E.H."/>
        </authorList>
    </citation>
    <scope>NUCLEOTIDE SEQUENCE [LARGE SCALE GENOMIC DNA]</scope>
    <source>
        <strain evidence="2 3">Kerr 14</strain>
    </source>
</reference>
<dbReference type="InterPro" id="IPR053714">
    <property type="entry name" value="Iso_Racemase_Enz_sf"/>
</dbReference>
<dbReference type="InterPro" id="IPR015942">
    <property type="entry name" value="Asp/Glu/hydantoin_racemase"/>
</dbReference>
<dbReference type="Gene3D" id="3.40.50.12500">
    <property type="match status" value="1"/>
</dbReference>
<dbReference type="Pfam" id="PF01177">
    <property type="entry name" value="Asp_Glu_race"/>
    <property type="match status" value="1"/>
</dbReference>
<name>A0A1S7S7L2_AGRTU</name>
<dbReference type="RefSeq" id="WP_080867181.1">
    <property type="nucleotide sequence ID" value="NZ_LT009731.1"/>
</dbReference>
<evidence type="ECO:0000256" key="1">
    <source>
        <dbReference type="ARBA" id="ARBA00038414"/>
    </source>
</evidence>
<proteinExistence type="inferred from homology"/>
<dbReference type="EMBL" id="FBWC01000031">
    <property type="protein sequence ID" value="CUX64058.1"/>
    <property type="molecule type" value="Genomic_DNA"/>
</dbReference>
<dbReference type="PANTHER" id="PTHR28047">
    <property type="entry name" value="PROTEIN DCG1"/>
    <property type="match status" value="1"/>
</dbReference>
<gene>
    <name evidence="2" type="ORF">AGR4C_Lc90174</name>
</gene>
<protein>
    <submittedName>
        <fullName evidence="2">Asp/Glu racemase</fullName>
    </submittedName>
</protein>
<dbReference type="PANTHER" id="PTHR28047:SF5">
    <property type="entry name" value="PROTEIN DCG1"/>
    <property type="match status" value="1"/>
</dbReference>
<dbReference type="Proteomes" id="UP000191897">
    <property type="component" value="Unassembled WGS sequence"/>
</dbReference>
<organism evidence="2 3">
    <name type="scientific">Agrobacterium tumefaciens str. Kerr 14</name>
    <dbReference type="NCBI Taxonomy" id="1183424"/>
    <lineage>
        <taxon>Bacteria</taxon>
        <taxon>Pseudomonadati</taxon>
        <taxon>Pseudomonadota</taxon>
        <taxon>Alphaproteobacteria</taxon>
        <taxon>Hyphomicrobiales</taxon>
        <taxon>Rhizobiaceae</taxon>
        <taxon>Rhizobium/Agrobacterium group</taxon>
        <taxon>Agrobacterium</taxon>
        <taxon>Agrobacterium tumefaciens complex</taxon>
    </lineage>
</organism>
<dbReference type="InterPro" id="IPR052186">
    <property type="entry name" value="Hydantoin_racemase-like"/>
</dbReference>
<accession>A0A1S7S7L2</accession>
<sequence length="257" mass="27092">MPDNIVHVRVVSPIVTRGFRKLADLKALEYPGISLSHAEIATGPGSIESEFEAAISVPGTLLEVIRAEREGVDAVIIDCMGDPGLRPAREVSGMLVLGPCQTGMHVASMLGHKFSVITVMRRLIPSFENTAALCGLSSKLASVRSVDIPVLDLEADLSATARRLVEEGRKAVEEDGAEALIFGCTGLMGCAAGLRDGLLEKGIDVPVIDPIPTAVSMAAGLVRAGLTQSRTTYPAPPRKELLGYDELRGAMLPQAAE</sequence>